<dbReference type="GO" id="GO:0019752">
    <property type="term" value="P:carboxylic acid metabolic process"/>
    <property type="evidence" value="ECO:0007669"/>
    <property type="project" value="InterPro"/>
</dbReference>
<dbReference type="PANTHER" id="PTHR45677:SF8">
    <property type="entry name" value="CYSTEINE SULFINIC ACID DECARBOXYLASE"/>
    <property type="match status" value="1"/>
</dbReference>
<evidence type="ECO:0000256" key="2">
    <source>
        <dbReference type="ARBA" id="ARBA00009533"/>
    </source>
</evidence>
<dbReference type="InterPro" id="IPR015424">
    <property type="entry name" value="PyrdxlP-dep_Trfase"/>
</dbReference>
<comment type="cofactor">
    <cofactor evidence="1 6 7">
        <name>pyridoxal 5'-phosphate</name>
        <dbReference type="ChEBI" id="CHEBI:597326"/>
    </cofactor>
</comment>
<evidence type="ECO:0000256" key="5">
    <source>
        <dbReference type="ARBA" id="ARBA00023239"/>
    </source>
</evidence>
<accession>A0AB37UM54</accession>
<evidence type="ECO:0000313" key="8">
    <source>
        <dbReference type="EMBL" id="RUT12440.1"/>
    </source>
</evidence>
<evidence type="ECO:0000313" key="9">
    <source>
        <dbReference type="Proteomes" id="UP000282574"/>
    </source>
</evidence>
<dbReference type="CDD" id="cd06450">
    <property type="entry name" value="DOPA_deC_like"/>
    <property type="match status" value="1"/>
</dbReference>
<dbReference type="Proteomes" id="UP000282574">
    <property type="component" value="Unassembled WGS sequence"/>
</dbReference>
<dbReference type="InterPro" id="IPR015422">
    <property type="entry name" value="PyrdxlP-dep_Trfase_small"/>
</dbReference>
<dbReference type="Gene3D" id="3.90.1150.10">
    <property type="entry name" value="Aspartate Aminotransferase, domain 1"/>
    <property type="match status" value="1"/>
</dbReference>
<dbReference type="InterPro" id="IPR015421">
    <property type="entry name" value="PyrdxlP-dep_Trfase_major"/>
</dbReference>
<evidence type="ECO:0000256" key="3">
    <source>
        <dbReference type="ARBA" id="ARBA00022793"/>
    </source>
</evidence>
<protein>
    <submittedName>
        <fullName evidence="8">L-2,4-diaminobutyrate decarboxylase</fullName>
    </submittedName>
</protein>
<dbReference type="Gene3D" id="3.40.640.10">
    <property type="entry name" value="Type I PLP-dependent aspartate aminotransferase-like (Major domain)"/>
    <property type="match status" value="1"/>
</dbReference>
<sequence>MDLQHFLNHNPESLAQYAQTVQQTQKLIQDCLSQQERVFSGLSPATLSEFLTQKILPEQGIPTQQVLQEAVEAIFSHSIAVHHPDCVAHLHCPVLIPSLAAEMLISAFNQSMDSWDQSGAATLLEQNLINFMCQLYGYDANADGTLTSGGTQSNFMAFMLARDYALQQRGFTSQLHGLPNLAGRFRILCSEVAHFSVQQSAAILGLGMNAVVRVKVDKNYRLCSQHLVQCLEDIDRQDLIPICIVATAGTTDFGSIDPIAEMTAIAHEHNTWLHVDAAYGGALMLSDRHRQKLAGIHQADSITIDFHKLFYQPIPCSLFLLKDKSRFELMRLNVAYLNPEHNEDEGIPDLVTKSIQTTRRFDAVKPYIAFRALGREFFAGVVDRGIEITQQIAAHIEQDPQLELAVSPEMSTVVFRYRSTNAVNLGIKQALLQTGKAVIGQTEIQGKAYLKFTLINPLVTFDRTVALVEKIKRLGTMLSESPHFLQPAIEAGVGNQKSKVKS</sequence>
<evidence type="ECO:0000256" key="6">
    <source>
        <dbReference type="PIRSR" id="PIRSR602129-50"/>
    </source>
</evidence>
<dbReference type="RefSeq" id="WP_127023015.1">
    <property type="nucleotide sequence ID" value="NZ_JAVKZF010000003.1"/>
</dbReference>
<evidence type="ECO:0000256" key="4">
    <source>
        <dbReference type="ARBA" id="ARBA00022898"/>
    </source>
</evidence>
<dbReference type="GO" id="GO:0005737">
    <property type="term" value="C:cytoplasm"/>
    <property type="evidence" value="ECO:0007669"/>
    <property type="project" value="TreeGrafter"/>
</dbReference>
<dbReference type="GO" id="GO:0030170">
    <property type="term" value="F:pyridoxal phosphate binding"/>
    <property type="evidence" value="ECO:0007669"/>
    <property type="project" value="InterPro"/>
</dbReference>
<dbReference type="AlphaFoldDB" id="A0AB37UM54"/>
<name>A0AB37UM54_9CYAN</name>
<dbReference type="Pfam" id="PF00282">
    <property type="entry name" value="Pyridoxal_deC"/>
    <property type="match status" value="1"/>
</dbReference>
<reference evidence="8 9" key="1">
    <citation type="journal article" date="2019" name="Genome Biol. Evol.">
        <title>Day and night: Metabolic profiles and evolutionary relationships of six axenic non-marine cyanobacteria.</title>
        <authorList>
            <person name="Will S.E."/>
            <person name="Henke P."/>
            <person name="Boedeker C."/>
            <person name="Huang S."/>
            <person name="Brinkmann H."/>
            <person name="Rohde M."/>
            <person name="Jarek M."/>
            <person name="Friedl T."/>
            <person name="Seufert S."/>
            <person name="Schumacher M."/>
            <person name="Overmann J."/>
            <person name="Neumann-Schaal M."/>
            <person name="Petersen J."/>
        </authorList>
    </citation>
    <scope>NUCLEOTIDE SEQUENCE [LARGE SCALE GENOMIC DNA]</scope>
    <source>
        <strain evidence="8 9">SAG 39.79</strain>
    </source>
</reference>
<keyword evidence="5 7" id="KW-0456">Lyase</keyword>
<comment type="similarity">
    <text evidence="2 7">Belongs to the group II decarboxylase family.</text>
</comment>
<dbReference type="SUPFAM" id="SSF53383">
    <property type="entry name" value="PLP-dependent transferases"/>
    <property type="match status" value="1"/>
</dbReference>
<evidence type="ECO:0000256" key="7">
    <source>
        <dbReference type="RuleBase" id="RU000382"/>
    </source>
</evidence>
<keyword evidence="9" id="KW-1185">Reference proteome</keyword>
<dbReference type="PANTHER" id="PTHR45677">
    <property type="entry name" value="GLUTAMATE DECARBOXYLASE-RELATED"/>
    <property type="match status" value="1"/>
</dbReference>
<dbReference type="InterPro" id="IPR021115">
    <property type="entry name" value="Pyridoxal-P_BS"/>
</dbReference>
<feature type="modified residue" description="N6-(pyridoxal phosphate)lysine" evidence="6">
    <location>
        <position position="308"/>
    </location>
</feature>
<gene>
    <name evidence="8" type="ORF">DSM107010_22410</name>
</gene>
<keyword evidence="3" id="KW-0210">Decarboxylase</keyword>
<organism evidence="8 9">
    <name type="scientific">Chroococcidiopsis cubana SAG 39.79</name>
    <dbReference type="NCBI Taxonomy" id="388085"/>
    <lineage>
        <taxon>Bacteria</taxon>
        <taxon>Bacillati</taxon>
        <taxon>Cyanobacteriota</taxon>
        <taxon>Cyanophyceae</taxon>
        <taxon>Chroococcidiopsidales</taxon>
        <taxon>Chroococcidiopsidaceae</taxon>
        <taxon>Chroococcidiopsis</taxon>
    </lineage>
</organism>
<keyword evidence="4 6" id="KW-0663">Pyridoxal phosphate</keyword>
<dbReference type="PROSITE" id="PS00392">
    <property type="entry name" value="DDC_GAD_HDC_YDC"/>
    <property type="match status" value="1"/>
</dbReference>
<dbReference type="EMBL" id="RSCK01000014">
    <property type="protein sequence ID" value="RUT12440.1"/>
    <property type="molecule type" value="Genomic_DNA"/>
</dbReference>
<dbReference type="GO" id="GO:0004058">
    <property type="term" value="F:aromatic-L-amino-acid decarboxylase activity"/>
    <property type="evidence" value="ECO:0007669"/>
    <property type="project" value="UniProtKB-ARBA"/>
</dbReference>
<dbReference type="InterPro" id="IPR002129">
    <property type="entry name" value="PyrdxlP-dep_de-COase"/>
</dbReference>
<proteinExistence type="inferred from homology"/>
<evidence type="ECO:0000256" key="1">
    <source>
        <dbReference type="ARBA" id="ARBA00001933"/>
    </source>
</evidence>
<comment type="caution">
    <text evidence="8">The sequence shown here is derived from an EMBL/GenBank/DDBJ whole genome shotgun (WGS) entry which is preliminary data.</text>
</comment>
<dbReference type="Gene3D" id="1.20.1650.10">
    <property type="entry name" value="PLP-dependent transferases"/>
    <property type="match status" value="1"/>
</dbReference>